<evidence type="ECO:0000313" key="19">
    <source>
        <dbReference type="Proteomes" id="UP001153737"/>
    </source>
</evidence>
<comment type="function">
    <text evidence="11">Catalyzes both the phosphorylation of dihydroxyacetone and of glyceraldehyde, and the splitting of ribonucleoside diphosphate-X compounds among which FAD is the best substrate. Represses IFIH1-mediated cellular antiviral response.</text>
</comment>
<evidence type="ECO:0000256" key="9">
    <source>
        <dbReference type="ARBA" id="ARBA00023285"/>
    </source>
</evidence>
<dbReference type="SMART" id="SM01120">
    <property type="entry name" value="Dak2"/>
    <property type="match status" value="1"/>
</dbReference>
<evidence type="ECO:0000256" key="1">
    <source>
        <dbReference type="ARBA" id="ARBA00012107"/>
    </source>
</evidence>
<evidence type="ECO:0000256" key="11">
    <source>
        <dbReference type="ARBA" id="ARBA00045490"/>
    </source>
</evidence>
<comment type="catalytic activity">
    <reaction evidence="13">
        <text>D-glyceraldehyde + ATP = D-glyceraldehyde 3-phosphate + ADP + H(+)</text>
        <dbReference type="Rhea" id="RHEA:13941"/>
        <dbReference type="ChEBI" id="CHEBI:15378"/>
        <dbReference type="ChEBI" id="CHEBI:17378"/>
        <dbReference type="ChEBI" id="CHEBI:30616"/>
        <dbReference type="ChEBI" id="CHEBI:59776"/>
        <dbReference type="ChEBI" id="CHEBI:456216"/>
        <dbReference type="EC" id="2.7.1.28"/>
    </reaction>
</comment>
<evidence type="ECO:0000259" key="16">
    <source>
        <dbReference type="PROSITE" id="PS51480"/>
    </source>
</evidence>
<dbReference type="InterPro" id="IPR004007">
    <property type="entry name" value="DhaL_dom"/>
</dbReference>
<evidence type="ECO:0000256" key="13">
    <source>
        <dbReference type="ARBA" id="ARBA00047974"/>
    </source>
</evidence>
<dbReference type="PANTHER" id="PTHR28629:SF4">
    <property type="entry name" value="TRIOKINASE_FMN CYCLASE"/>
    <property type="match status" value="1"/>
</dbReference>
<evidence type="ECO:0000256" key="8">
    <source>
        <dbReference type="ARBA" id="ARBA00022840"/>
    </source>
</evidence>
<dbReference type="InterPro" id="IPR036117">
    <property type="entry name" value="DhaL_dom_sf"/>
</dbReference>
<dbReference type="GO" id="GO:0004371">
    <property type="term" value="F:glycerone kinase activity"/>
    <property type="evidence" value="ECO:0007669"/>
    <property type="project" value="UniProtKB-EC"/>
</dbReference>
<dbReference type="PANTHER" id="PTHR28629">
    <property type="entry name" value="TRIOKINASE/FMN CYCLASE"/>
    <property type="match status" value="1"/>
</dbReference>
<reference evidence="18" key="1">
    <citation type="submission" date="2022-01" db="EMBL/GenBank/DDBJ databases">
        <authorList>
            <person name="King R."/>
        </authorList>
    </citation>
    <scope>NUCLEOTIDE SEQUENCE</scope>
</reference>
<dbReference type="Proteomes" id="UP001153737">
    <property type="component" value="Chromosome 1"/>
</dbReference>
<dbReference type="EC" id="2.7.1.28" evidence="2"/>
<dbReference type="EC" id="2.7.1.29" evidence="1"/>
<comment type="catalytic activity">
    <reaction evidence="14">
        <text>FAD = riboflavin cyclic-4',5'-phosphate + AMP + H(+)</text>
        <dbReference type="Rhea" id="RHEA:13729"/>
        <dbReference type="ChEBI" id="CHEBI:15378"/>
        <dbReference type="ChEBI" id="CHEBI:57692"/>
        <dbReference type="ChEBI" id="CHEBI:76202"/>
        <dbReference type="ChEBI" id="CHEBI:456215"/>
        <dbReference type="EC" id="4.6.1.15"/>
    </reaction>
</comment>
<comment type="subunit">
    <text evidence="12">Homodimer. Interacts with IFIH1 (via the CARD domains), the interaction is inhibited by viral infection.</text>
</comment>
<evidence type="ECO:0000256" key="14">
    <source>
        <dbReference type="ARBA" id="ARBA00048526"/>
    </source>
</evidence>
<dbReference type="PROSITE" id="PS51481">
    <property type="entry name" value="DHAK"/>
    <property type="match status" value="1"/>
</dbReference>
<evidence type="ECO:0000256" key="5">
    <source>
        <dbReference type="ARBA" id="ARBA00022679"/>
    </source>
</evidence>
<dbReference type="Gene3D" id="1.25.40.340">
    <property type="match status" value="1"/>
</dbReference>
<evidence type="ECO:0000256" key="10">
    <source>
        <dbReference type="ARBA" id="ARBA00032426"/>
    </source>
</evidence>
<dbReference type="InterPro" id="IPR004006">
    <property type="entry name" value="DhaK_dom"/>
</dbReference>
<comment type="catalytic activity">
    <reaction evidence="15">
        <text>dihydroxyacetone + ATP = dihydroxyacetone phosphate + ADP + H(+)</text>
        <dbReference type="Rhea" id="RHEA:15773"/>
        <dbReference type="ChEBI" id="CHEBI:15378"/>
        <dbReference type="ChEBI" id="CHEBI:16016"/>
        <dbReference type="ChEBI" id="CHEBI:30616"/>
        <dbReference type="ChEBI" id="CHEBI:57642"/>
        <dbReference type="ChEBI" id="CHEBI:456216"/>
        <dbReference type="EC" id="2.7.1.29"/>
    </reaction>
</comment>
<organism evidence="18 19">
    <name type="scientific">Phaedon cochleariae</name>
    <name type="common">Mustard beetle</name>
    <dbReference type="NCBI Taxonomy" id="80249"/>
    <lineage>
        <taxon>Eukaryota</taxon>
        <taxon>Metazoa</taxon>
        <taxon>Ecdysozoa</taxon>
        <taxon>Arthropoda</taxon>
        <taxon>Hexapoda</taxon>
        <taxon>Insecta</taxon>
        <taxon>Pterygota</taxon>
        <taxon>Neoptera</taxon>
        <taxon>Endopterygota</taxon>
        <taxon>Coleoptera</taxon>
        <taxon>Polyphaga</taxon>
        <taxon>Cucujiformia</taxon>
        <taxon>Chrysomeloidea</taxon>
        <taxon>Chrysomelidae</taxon>
        <taxon>Chrysomelinae</taxon>
        <taxon>Chrysomelini</taxon>
        <taxon>Phaedon</taxon>
    </lineage>
</organism>
<evidence type="ECO:0000256" key="3">
    <source>
        <dbReference type="ARBA" id="ARBA00012578"/>
    </source>
</evidence>
<name>A0A9P0GP84_PHACE</name>
<dbReference type="OrthoDB" id="5599713at2759"/>
<evidence type="ECO:0000256" key="4">
    <source>
        <dbReference type="ARBA" id="ARBA00018932"/>
    </source>
</evidence>
<evidence type="ECO:0000313" key="18">
    <source>
        <dbReference type="EMBL" id="CAH1116269.1"/>
    </source>
</evidence>
<dbReference type="GO" id="GO:0005829">
    <property type="term" value="C:cytosol"/>
    <property type="evidence" value="ECO:0007669"/>
    <property type="project" value="TreeGrafter"/>
</dbReference>
<dbReference type="SUPFAM" id="SSF101473">
    <property type="entry name" value="DhaL-like"/>
    <property type="match status" value="1"/>
</dbReference>
<keyword evidence="6" id="KW-0547">Nucleotide-binding</keyword>
<evidence type="ECO:0000256" key="2">
    <source>
        <dbReference type="ARBA" id="ARBA00012110"/>
    </source>
</evidence>
<sequence>MQAPQTGKLLNNQGRNLSKNSLLGLTSLNQEVALFDYDNVLIQRNYIENEQVRIVSGGAYFLAEFVGKGMLTASIEGDNYLAPSSKIVLRTLRELSYNHIKGNLVIVRANSGDLLNFGLAVERAVNDNLRVKLLPISDDVDNVGVPKTCKRGLSGIILILKMAGAMSERQHSLTDIFKFCKKYSNNVVSTDIDYSLLSDNDGGNECTCNSKSAVHYGVKRMRSSLNLAQGLCVEALNHIVTIPQEDSNIEFDDYGEDGQHSKLLLKPEDNIVILLNNNGILNRNEEWLFAKEILDFLAGSSVQVHRFYVGNFMRCLERNNLNLTVMKVEDKEVLSYLDDPCSAPGWHKMNQGLIGPLSTDNVLNSKLKRKERLSPPIRGIKLDDNLANVLLFSTQFACDALISCEKQLNIIDAEKGDGDTGTRLKNAAEILLKRMKQDKLITSYPFTFFESLSKILESSLGGTIGCIYSILFEAAAKVFNEYSESTEITPSIWLNSFECAGEALKRYGNVEDGDGTMYDPIYAFTQTSRHEFEQGNNCMDSFGKGVKVAEETAQLTKKPKYRYPDSGAHAVGIWMRAVFEGVKLRCSFD</sequence>
<dbReference type="GO" id="GO:0050354">
    <property type="term" value="F:triokinase activity"/>
    <property type="evidence" value="ECO:0007669"/>
    <property type="project" value="UniProtKB-EC"/>
</dbReference>
<proteinExistence type="predicted"/>
<keyword evidence="9" id="KW-0170">Cobalt</keyword>
<feature type="domain" description="DhaK" evidence="17">
    <location>
        <begin position="13"/>
        <end position="346"/>
    </location>
</feature>
<gene>
    <name evidence="18" type="ORF">PHAECO_LOCUS1240</name>
</gene>
<feature type="domain" description="DhaL" evidence="16">
    <location>
        <begin position="388"/>
        <end position="580"/>
    </location>
</feature>
<dbReference type="GO" id="GO:0019563">
    <property type="term" value="P:glycerol catabolic process"/>
    <property type="evidence" value="ECO:0007669"/>
    <property type="project" value="TreeGrafter"/>
</dbReference>
<dbReference type="EC" id="4.6.1.15" evidence="3"/>
<dbReference type="SUPFAM" id="SSF82549">
    <property type="entry name" value="DAK1/DegV-like"/>
    <property type="match status" value="1"/>
</dbReference>
<dbReference type="PROSITE" id="PS51480">
    <property type="entry name" value="DHAL"/>
    <property type="match status" value="1"/>
</dbReference>
<dbReference type="Gene3D" id="3.40.50.10440">
    <property type="entry name" value="Dihydroxyacetone kinase, domain 1"/>
    <property type="match status" value="1"/>
</dbReference>
<keyword evidence="19" id="KW-1185">Reference proteome</keyword>
<dbReference type="Gene3D" id="3.30.1180.20">
    <property type="entry name" value="Dihydroxyacetone kinase, domain 2"/>
    <property type="match status" value="1"/>
</dbReference>
<keyword evidence="8" id="KW-0067">ATP-binding</keyword>
<dbReference type="AlphaFoldDB" id="A0A9P0GP84"/>
<accession>A0A9P0GP84</accession>
<dbReference type="InterPro" id="IPR050861">
    <property type="entry name" value="Dihydroxyacetone_Kinase"/>
</dbReference>
<keyword evidence="5" id="KW-0808">Transferase</keyword>
<evidence type="ECO:0000256" key="7">
    <source>
        <dbReference type="ARBA" id="ARBA00022777"/>
    </source>
</evidence>
<evidence type="ECO:0000259" key="17">
    <source>
        <dbReference type="PROSITE" id="PS51481"/>
    </source>
</evidence>
<dbReference type="EMBL" id="OU896707">
    <property type="protein sequence ID" value="CAH1116269.1"/>
    <property type="molecule type" value="Genomic_DNA"/>
</dbReference>
<evidence type="ECO:0000256" key="12">
    <source>
        <dbReference type="ARBA" id="ARBA00046681"/>
    </source>
</evidence>
<evidence type="ECO:0000256" key="6">
    <source>
        <dbReference type="ARBA" id="ARBA00022741"/>
    </source>
</evidence>
<dbReference type="GO" id="GO:0034012">
    <property type="term" value="F:FAD-AMP lyase (cyclizing) activity"/>
    <property type="evidence" value="ECO:0007669"/>
    <property type="project" value="UniProtKB-EC"/>
</dbReference>
<reference evidence="18" key="2">
    <citation type="submission" date="2022-10" db="EMBL/GenBank/DDBJ databases">
        <authorList>
            <consortium name="ENA_rothamsted_submissions"/>
            <consortium name="culmorum"/>
            <person name="King R."/>
        </authorList>
    </citation>
    <scope>NUCLEOTIDE SEQUENCE</scope>
</reference>
<dbReference type="Pfam" id="PF02733">
    <property type="entry name" value="Dak1"/>
    <property type="match status" value="1"/>
</dbReference>
<dbReference type="Pfam" id="PF02734">
    <property type="entry name" value="Dak2"/>
    <property type="match status" value="1"/>
</dbReference>
<dbReference type="GO" id="GO:0005524">
    <property type="term" value="F:ATP binding"/>
    <property type="evidence" value="ECO:0007669"/>
    <property type="project" value="UniProtKB-KW"/>
</dbReference>
<protein>
    <recommendedName>
        <fullName evidence="4">Triokinase/FMN cyclase</fullName>
        <ecNumber evidence="2">2.7.1.28</ecNumber>
        <ecNumber evidence="1">2.7.1.29</ecNumber>
        <ecNumber evidence="3">4.6.1.15</ecNumber>
    </recommendedName>
    <alternativeName>
        <fullName evidence="10">Bifunctional ATP-dependent dihydroxyacetone kinase/FAD-AMP lyase (cyclizing)</fullName>
    </alternativeName>
</protein>
<evidence type="ECO:0000256" key="15">
    <source>
        <dbReference type="ARBA" id="ARBA00048898"/>
    </source>
</evidence>
<keyword evidence="7" id="KW-0418">Kinase</keyword>